<keyword evidence="1 2" id="KW-0238">DNA-binding</keyword>
<evidence type="ECO:0000313" key="5">
    <source>
        <dbReference type="Proteomes" id="UP001277761"/>
    </source>
</evidence>
<organism evidence="4 5">
    <name type="scientific">Patulibacter brassicae</name>
    <dbReference type="NCBI Taxonomy" id="1705717"/>
    <lineage>
        <taxon>Bacteria</taxon>
        <taxon>Bacillati</taxon>
        <taxon>Actinomycetota</taxon>
        <taxon>Thermoleophilia</taxon>
        <taxon>Solirubrobacterales</taxon>
        <taxon>Patulibacteraceae</taxon>
        <taxon>Patulibacter</taxon>
    </lineage>
</organism>
<evidence type="ECO:0000256" key="1">
    <source>
        <dbReference type="ARBA" id="ARBA00023125"/>
    </source>
</evidence>
<sequence>MRAQRAAVTPKGADRRERILRALEELLETTPFAEIKIGQLTARAEVTRPGFYFYFPTKSAAVAALLEDLFEATHQVAASWYGGDHPDPASAIAAVREGMAGTARLWRENARIFRAMIEAAHADPEVGVLWDAWRMAFVERVAARIVLEREAGEMLPGPRAELVAETLVGGVFFAMERDVAAVLAGTEGSLDELVDALVFVYANALYGEVRG</sequence>
<name>A0ABU4VKM6_9ACTN</name>
<dbReference type="PROSITE" id="PS50977">
    <property type="entry name" value="HTH_TETR_2"/>
    <property type="match status" value="1"/>
</dbReference>
<dbReference type="PANTHER" id="PTHR30055">
    <property type="entry name" value="HTH-TYPE TRANSCRIPTIONAL REGULATOR RUTR"/>
    <property type="match status" value="1"/>
</dbReference>
<dbReference type="InterPro" id="IPR050109">
    <property type="entry name" value="HTH-type_TetR-like_transc_reg"/>
</dbReference>
<dbReference type="SUPFAM" id="SSF46689">
    <property type="entry name" value="Homeodomain-like"/>
    <property type="match status" value="1"/>
</dbReference>
<protein>
    <submittedName>
        <fullName evidence="4">TetR/AcrR family transcriptional regulator</fullName>
    </submittedName>
</protein>
<feature type="DNA-binding region" description="H-T-H motif" evidence="2">
    <location>
        <begin position="36"/>
        <end position="55"/>
    </location>
</feature>
<evidence type="ECO:0000259" key="3">
    <source>
        <dbReference type="PROSITE" id="PS50977"/>
    </source>
</evidence>
<dbReference type="PANTHER" id="PTHR30055:SF184">
    <property type="entry name" value="HTH-TYPE TRANSCRIPTIONAL REGULATOR ETHR"/>
    <property type="match status" value="1"/>
</dbReference>
<dbReference type="Proteomes" id="UP001277761">
    <property type="component" value="Unassembled WGS sequence"/>
</dbReference>
<evidence type="ECO:0000256" key="2">
    <source>
        <dbReference type="PROSITE-ProRule" id="PRU00335"/>
    </source>
</evidence>
<dbReference type="Pfam" id="PF00440">
    <property type="entry name" value="TetR_N"/>
    <property type="match status" value="1"/>
</dbReference>
<evidence type="ECO:0000313" key="4">
    <source>
        <dbReference type="EMBL" id="MDX8152380.1"/>
    </source>
</evidence>
<feature type="domain" description="HTH tetR-type" evidence="3">
    <location>
        <begin position="13"/>
        <end position="73"/>
    </location>
</feature>
<proteinExistence type="predicted"/>
<dbReference type="InterPro" id="IPR036271">
    <property type="entry name" value="Tet_transcr_reg_TetR-rel_C_sf"/>
</dbReference>
<dbReference type="Gene3D" id="1.10.10.60">
    <property type="entry name" value="Homeodomain-like"/>
    <property type="match status" value="1"/>
</dbReference>
<dbReference type="InterPro" id="IPR009057">
    <property type="entry name" value="Homeodomain-like_sf"/>
</dbReference>
<reference evidence="4 5" key="1">
    <citation type="submission" date="2023-11" db="EMBL/GenBank/DDBJ databases">
        <authorList>
            <person name="Xu M."/>
            <person name="Jiang T."/>
        </authorList>
    </citation>
    <scope>NUCLEOTIDE SEQUENCE [LARGE SCALE GENOMIC DNA]</scope>
    <source>
        <strain evidence="4 5">SD</strain>
    </source>
</reference>
<dbReference type="InterPro" id="IPR049397">
    <property type="entry name" value="EthR_C"/>
</dbReference>
<dbReference type="SUPFAM" id="SSF48498">
    <property type="entry name" value="Tetracyclin repressor-like, C-terminal domain"/>
    <property type="match status" value="1"/>
</dbReference>
<comment type="caution">
    <text evidence="4">The sequence shown here is derived from an EMBL/GenBank/DDBJ whole genome shotgun (WGS) entry which is preliminary data.</text>
</comment>
<dbReference type="EMBL" id="JAXAVX010000005">
    <property type="protein sequence ID" value="MDX8152380.1"/>
    <property type="molecule type" value="Genomic_DNA"/>
</dbReference>
<accession>A0ABU4VKM6</accession>
<dbReference type="RefSeq" id="WP_319954534.1">
    <property type="nucleotide sequence ID" value="NZ_JAXAVX010000005.1"/>
</dbReference>
<dbReference type="Gene3D" id="1.10.357.10">
    <property type="entry name" value="Tetracycline Repressor, domain 2"/>
    <property type="match status" value="1"/>
</dbReference>
<dbReference type="Pfam" id="PF21313">
    <property type="entry name" value="EthR_C"/>
    <property type="match status" value="1"/>
</dbReference>
<keyword evidence="5" id="KW-1185">Reference proteome</keyword>
<dbReference type="InterPro" id="IPR001647">
    <property type="entry name" value="HTH_TetR"/>
</dbReference>
<gene>
    <name evidence="4" type="ORF">SK069_12290</name>
</gene>